<dbReference type="PANTHER" id="PTHR43775">
    <property type="entry name" value="FATTY ACID SYNTHASE"/>
    <property type="match status" value="1"/>
</dbReference>
<dbReference type="InterPro" id="IPR042104">
    <property type="entry name" value="PKS_dehydratase_sf"/>
</dbReference>
<feature type="domain" description="Carrier" evidence="7">
    <location>
        <begin position="1809"/>
        <end position="1887"/>
    </location>
</feature>
<dbReference type="Gene3D" id="3.30.70.250">
    <property type="entry name" value="Malonyl-CoA ACP transacylase, ACP-binding"/>
    <property type="match status" value="1"/>
</dbReference>
<dbReference type="PROSITE" id="PS00606">
    <property type="entry name" value="KS3_1"/>
    <property type="match status" value="1"/>
</dbReference>
<dbReference type="Pfam" id="PF21089">
    <property type="entry name" value="PKS_DH_N"/>
    <property type="match status" value="1"/>
</dbReference>
<feature type="active site" description="Proton donor; for dehydratase activity" evidence="5">
    <location>
        <position position="1583"/>
    </location>
</feature>
<dbReference type="GO" id="GO:0044550">
    <property type="term" value="P:secondary metabolite biosynthetic process"/>
    <property type="evidence" value="ECO:0007669"/>
    <property type="project" value="TreeGrafter"/>
</dbReference>
<dbReference type="InterPro" id="IPR009081">
    <property type="entry name" value="PP-bd_ACP"/>
</dbReference>
<dbReference type="Pfam" id="PF02801">
    <property type="entry name" value="Ketoacyl-synt_C"/>
    <property type="match status" value="1"/>
</dbReference>
<feature type="region of interest" description="N-terminal hotdog fold" evidence="5">
    <location>
        <begin position="1363"/>
        <end position="1493"/>
    </location>
</feature>
<dbReference type="InterPro" id="IPR049900">
    <property type="entry name" value="PKS_mFAS_DH"/>
</dbReference>
<dbReference type="STRING" id="933084.A0A067PHQ1"/>
<dbReference type="InterPro" id="IPR050091">
    <property type="entry name" value="PKS_NRPS_Biosynth_Enz"/>
</dbReference>
<feature type="compositionally biased region" description="Polar residues" evidence="6">
    <location>
        <begin position="1695"/>
        <end position="1713"/>
    </location>
</feature>
<feature type="active site" description="Proton acceptor; for dehydratase activity" evidence="5">
    <location>
        <position position="1395"/>
    </location>
</feature>
<dbReference type="Pfam" id="PF00109">
    <property type="entry name" value="ketoacyl-synt"/>
    <property type="match status" value="1"/>
</dbReference>
<dbReference type="PROSITE" id="PS50075">
    <property type="entry name" value="CARRIER"/>
    <property type="match status" value="3"/>
</dbReference>
<dbReference type="HOGENOM" id="CLU_000022_6_0_1"/>
<evidence type="ECO:0000256" key="6">
    <source>
        <dbReference type="SAM" id="MobiDB-lite"/>
    </source>
</evidence>
<dbReference type="Gene3D" id="3.40.50.1820">
    <property type="entry name" value="alpha/beta hydrolase"/>
    <property type="match status" value="1"/>
</dbReference>
<dbReference type="InterPro" id="IPR014030">
    <property type="entry name" value="Ketoacyl_synth_N"/>
</dbReference>
<dbReference type="InterPro" id="IPR020806">
    <property type="entry name" value="PKS_PP-bd"/>
</dbReference>
<dbReference type="InterPro" id="IPR014031">
    <property type="entry name" value="Ketoacyl_synth_C"/>
</dbReference>
<dbReference type="GO" id="GO:0004315">
    <property type="term" value="F:3-oxoacyl-[acyl-carrier-protein] synthase activity"/>
    <property type="evidence" value="ECO:0007669"/>
    <property type="project" value="InterPro"/>
</dbReference>
<dbReference type="GO" id="GO:0006633">
    <property type="term" value="P:fatty acid biosynthetic process"/>
    <property type="evidence" value="ECO:0007669"/>
    <property type="project" value="InterPro"/>
</dbReference>
<dbReference type="Gene3D" id="1.10.1200.10">
    <property type="entry name" value="ACP-like"/>
    <property type="match status" value="3"/>
</dbReference>
<evidence type="ECO:0000256" key="3">
    <source>
        <dbReference type="ARBA" id="ARBA00022679"/>
    </source>
</evidence>
<dbReference type="Pfam" id="PF00550">
    <property type="entry name" value="PP-binding"/>
    <property type="match status" value="3"/>
</dbReference>
<protein>
    <recommendedName>
        <fullName evidence="12">Polyketide synthase</fullName>
    </recommendedName>
</protein>
<accession>A0A067PHQ1</accession>
<dbReference type="InterPro" id="IPR036736">
    <property type="entry name" value="ACP-like_sf"/>
</dbReference>
<keyword evidence="11" id="KW-1185">Reference proteome</keyword>
<dbReference type="PROSITE" id="PS52019">
    <property type="entry name" value="PKS_MFAS_DH"/>
    <property type="match status" value="1"/>
</dbReference>
<dbReference type="InterPro" id="IPR016036">
    <property type="entry name" value="Malonyl_transacylase_ACP-bd"/>
</dbReference>
<feature type="region of interest" description="Disordered" evidence="6">
    <location>
        <begin position="1688"/>
        <end position="1717"/>
    </location>
</feature>
<dbReference type="SMART" id="SM00827">
    <property type="entry name" value="PKS_AT"/>
    <property type="match status" value="1"/>
</dbReference>
<dbReference type="PANTHER" id="PTHR43775:SF37">
    <property type="entry name" value="SI:DKEY-61P9.11"/>
    <property type="match status" value="1"/>
</dbReference>
<dbReference type="GO" id="GO:0004312">
    <property type="term" value="F:fatty acid synthase activity"/>
    <property type="evidence" value="ECO:0007669"/>
    <property type="project" value="TreeGrafter"/>
</dbReference>
<dbReference type="Pfam" id="PF00698">
    <property type="entry name" value="Acyl_transf_1"/>
    <property type="match status" value="1"/>
</dbReference>
<dbReference type="InterPro" id="IPR001031">
    <property type="entry name" value="Thioesterase"/>
</dbReference>
<dbReference type="PROSITE" id="PS52004">
    <property type="entry name" value="KS3_2"/>
    <property type="match status" value="1"/>
</dbReference>
<dbReference type="SUPFAM" id="SSF52151">
    <property type="entry name" value="FabD/lysophospholipase-like"/>
    <property type="match status" value="2"/>
</dbReference>
<sequence>MVDFLRPRTDKYKSQQLERYHTIHRSLAYPSRAHPVAASMSTPVTQIPRFSDVPTFAGQGTAAGNSAQTRQQALRDAETASGLLLLSSCYQAFLIEISSLSLTELKQTEIDLSDFATAQSLLAVPAEKYQRNPIISGTTLFLVQALRYLAHIESSGIANNSITPFSDALRGNIANKLGVLGFSSGILAACVVGTSMTSISYISNAVEAYRLAFWIGVRSQQYRTATLSVEGAPGKDSMLPWSLVFLRMNRATVEQAIEEYTQKEASRSVTPLYLTAVVDDACVTVSGRPDVLAGFAASLPTASSTHKTSVDTLYHSPIHISGARAAVHTDVILREIRFPNFADIKAPIRSSWTGQLIDKDGAATSGFQSLTDAVVEMILTQPVNWDKVIQGLVEAAPAEGNIRFLNFGPGKGLTRSMERAFPSEYATSVDLTKGTKKAPQPESSTQDSIAIVGMAVNMPGAPSTTKLWEVLEKGINTIAEIPEHRFKVSDYNHPKDEKTNRQMKAHTGNFIDNAEDFDNKFFKISPREAKSMDPQQRILLTVAYEALENSGYVPNATPTFQQDTFGCYVGVATHDYVQNLRDDIDVYYSTGTLRAFLSGRISYAMQLSGPSIVTDTACSSSMVAVYQACRALINGDCNAALAGGVNVITSPDMYLGLDRGHFLSPTGQCKAFDASADGYSRSEGCGLFVLKRLSDAIAENDNIMGIIRGIDVNQSGLAHSITHPHAPTQAKLFTRVLNKCGVDPTRINVVEAHGTGTQAGDPNELESIRSIFAVQRQQENPLHITSIKANIGHLEAASGAAGLAKLLLMLKHRTIPAQVSLKNLNPKIAPLESDNTVIDRVQTKWVPSQEGLSRMAMLNNFGAAGSNGTLILEEFLPSAAKTPESLAQTLVFGLSAKTESALMELRARYIQWLQDPANNDVPLSDAAYTATARRIIYPYRLAVSSNNKKDLISKLENATPVQVGSEAQTKVVFVFSGQGGQYLGMGSTLYRTCALFRQHVDECHSILTTAGFPGVTSIIDAKAGDSGLSELEELEAYQASIFVLEYALAQLWISWGIFPSAVVGHSLGEYAALVVAGVLSLKGALSIIANRVRFMIQKCAIKSTGLIAVNLGSSAVSEILASSNSFDDLSIACYNSDGDCVVAGAIEQLQALKAHLDSTVRCKSLVLPVPYGYHSSAMGPLLEDLTTVAKHVTLHPPSIPIISNVVGQVVRPGDNSVFTPEYFARHCAEPVQFEKGIRCLCSDPEFSQVDAWIEIGPHPTSLPMLKSISSVSKGGLLLGSMKKNQDAWITLSDTLSKLYVSQVPVNWRPVFAHIASISCAELPSYPFSVSKFWVGFKDRGSAVSSAETQIESAPTNLVSDYSMLHAWKQTPSTSNGNIAIFETPISLFAKSIQGHSVGGMPLCPASVYLEQVLAGVELGWKHLDISFADSHTVLRDIEFAKPLVYSQGVARIVATTLTLATDGSGSFQVSSRVGSESESVHVHGTFRTVANSKSLTKFSRVAPVIRRQMLSVNSPSKDGAFPETFSTRTAYEVIFPRVVDYAKEYHTMQSLTVDPTGMEGYAVVKLPADHDRGKFVVHPVFMDTLLHVAGFVANMQGGVNDAYICAQVGNVKVIPDLVDNHATYGVFCSNAWLPEEGVMLADAYAVELTGAKRIIAHLKGMHFRKVRLNSLKRGLQMAAGQTPAPVIASRIQPPRRTSSARTVSFSDSGSQGSARGPDVQETVVRIVAETCAISLSSLDIKADLTALGVDSLMSIEIFSKLQCTFPTAELNPQVLSCCHTPADIVAVVASKCGGECRSSSPKTLIAESTVGPDVQETIVHIVAETCAISISSLDINADLTTLGVDSLMSIEIFSKLQSTFPTAELNAQVLSCCHTPADIVAVVSSKCGGESRDSSPRTLVADDQGSATAAIVGDEDPDVKPILASVLGVNIEEIGDDVDFDSLGLDSLTSIEALHALRSAFAIDLPASFFHNCPTTRSVQAYLTVKLRAKVKETQVSVAAKVVEATQSNLNGLVNALRLDTIPLPLQTSASNSRSPLFLIHDGSGLVNYYERLSSLNRNVWGIHNPNFISGESFEGVEAMASQYVDYITKTQSGPLLLGGWSFGGVVAFEAARILLKRGVQVKGVVLIDSPSPVNHVPLSDSLIDSVVKLDSKTANSDIAKLIKAQFQTNSRLLGKYDPLASKGPFPPLVLLRSQEGYNPSGVSVQVPQWLADRSEPRQAAAGWEKLVGSRVKIMDIPGHHFQPFQASNISQVSAKIGEGCEFLERL</sequence>
<evidence type="ECO:0000313" key="11">
    <source>
        <dbReference type="Proteomes" id="UP000027265"/>
    </source>
</evidence>
<gene>
    <name evidence="10" type="ORF">JAAARDRAFT_583047</name>
</gene>
<feature type="domain" description="PKS/mFAS DH" evidence="9">
    <location>
        <begin position="1363"/>
        <end position="1672"/>
    </location>
</feature>
<dbReference type="GO" id="GO:0031177">
    <property type="term" value="F:phosphopantetheine binding"/>
    <property type="evidence" value="ECO:0007669"/>
    <property type="project" value="InterPro"/>
</dbReference>
<dbReference type="NCBIfam" id="TIGR04532">
    <property type="entry name" value="PT_fungal_PKS"/>
    <property type="match status" value="1"/>
</dbReference>
<dbReference type="Pfam" id="PF22621">
    <property type="entry name" value="CurL-like_PKS_C"/>
    <property type="match status" value="1"/>
</dbReference>
<dbReference type="SMART" id="SM01294">
    <property type="entry name" value="PKS_PP_betabranch"/>
    <property type="match status" value="1"/>
</dbReference>
<dbReference type="InterPro" id="IPR006162">
    <property type="entry name" value="Ppantetheine_attach_site"/>
</dbReference>
<dbReference type="InterPro" id="IPR014043">
    <property type="entry name" value="Acyl_transferase_dom"/>
</dbReference>
<proteinExistence type="predicted"/>
<dbReference type="SUPFAM" id="SSF53901">
    <property type="entry name" value="Thiolase-like"/>
    <property type="match status" value="1"/>
</dbReference>
<dbReference type="SUPFAM" id="SSF47336">
    <property type="entry name" value="ACP-like"/>
    <property type="match status" value="3"/>
</dbReference>
<evidence type="ECO:0000256" key="5">
    <source>
        <dbReference type="PROSITE-ProRule" id="PRU01363"/>
    </source>
</evidence>
<dbReference type="SUPFAM" id="SSF55048">
    <property type="entry name" value="Probable ACP-binding domain of malonyl-CoA ACP transacylase"/>
    <property type="match status" value="1"/>
</dbReference>
<organism evidence="10 11">
    <name type="scientific">Jaapia argillacea MUCL 33604</name>
    <dbReference type="NCBI Taxonomy" id="933084"/>
    <lineage>
        <taxon>Eukaryota</taxon>
        <taxon>Fungi</taxon>
        <taxon>Dikarya</taxon>
        <taxon>Basidiomycota</taxon>
        <taxon>Agaricomycotina</taxon>
        <taxon>Agaricomycetes</taxon>
        <taxon>Agaricomycetidae</taxon>
        <taxon>Jaapiales</taxon>
        <taxon>Jaapiaceae</taxon>
        <taxon>Jaapia</taxon>
    </lineage>
</organism>
<dbReference type="InterPro" id="IPR016035">
    <property type="entry name" value="Acyl_Trfase/lysoPLipase"/>
</dbReference>
<dbReference type="InterPro" id="IPR049552">
    <property type="entry name" value="PKS_DH_N"/>
</dbReference>
<dbReference type="InterPro" id="IPR016039">
    <property type="entry name" value="Thiolase-like"/>
</dbReference>
<dbReference type="InterPro" id="IPR032088">
    <property type="entry name" value="SAT"/>
</dbReference>
<reference evidence="11" key="1">
    <citation type="journal article" date="2014" name="Proc. Natl. Acad. Sci. U.S.A.">
        <title>Extensive sampling of basidiomycete genomes demonstrates inadequacy of the white-rot/brown-rot paradigm for wood decay fungi.</title>
        <authorList>
            <person name="Riley R."/>
            <person name="Salamov A.A."/>
            <person name="Brown D.W."/>
            <person name="Nagy L.G."/>
            <person name="Floudas D."/>
            <person name="Held B.W."/>
            <person name="Levasseur A."/>
            <person name="Lombard V."/>
            <person name="Morin E."/>
            <person name="Otillar R."/>
            <person name="Lindquist E.A."/>
            <person name="Sun H."/>
            <person name="LaButti K.M."/>
            <person name="Schmutz J."/>
            <person name="Jabbour D."/>
            <person name="Luo H."/>
            <person name="Baker S.E."/>
            <person name="Pisabarro A.G."/>
            <person name="Walton J.D."/>
            <person name="Blanchette R.A."/>
            <person name="Henrissat B."/>
            <person name="Martin F."/>
            <person name="Cullen D."/>
            <person name="Hibbett D.S."/>
            <person name="Grigoriev I.V."/>
        </authorList>
    </citation>
    <scope>NUCLEOTIDE SEQUENCE [LARGE SCALE GENOMIC DNA]</scope>
    <source>
        <strain evidence="11">MUCL 33604</strain>
    </source>
</reference>
<dbReference type="Pfam" id="PF14765">
    <property type="entry name" value="PS-DH"/>
    <property type="match status" value="1"/>
</dbReference>
<dbReference type="SUPFAM" id="SSF53474">
    <property type="entry name" value="alpha/beta-Hydrolases"/>
    <property type="match status" value="1"/>
</dbReference>
<evidence type="ECO:0000256" key="1">
    <source>
        <dbReference type="ARBA" id="ARBA00022450"/>
    </source>
</evidence>
<dbReference type="EMBL" id="KL197759">
    <property type="protein sequence ID" value="KDQ50552.1"/>
    <property type="molecule type" value="Genomic_DNA"/>
</dbReference>
<dbReference type="SMART" id="SM00823">
    <property type="entry name" value="PKS_PP"/>
    <property type="match status" value="2"/>
</dbReference>
<dbReference type="Pfam" id="PF00975">
    <property type="entry name" value="Thioesterase"/>
    <property type="match status" value="1"/>
</dbReference>
<keyword evidence="3" id="KW-0808">Transferase</keyword>
<dbReference type="Proteomes" id="UP000027265">
    <property type="component" value="Unassembled WGS sequence"/>
</dbReference>
<dbReference type="InterPro" id="IPR020841">
    <property type="entry name" value="PKS_Beta-ketoAc_synthase_dom"/>
</dbReference>
<keyword evidence="1" id="KW-0596">Phosphopantetheine</keyword>
<dbReference type="InParanoid" id="A0A067PHQ1"/>
<evidence type="ECO:0000259" key="7">
    <source>
        <dbReference type="PROSITE" id="PS50075"/>
    </source>
</evidence>
<dbReference type="InterPro" id="IPR029058">
    <property type="entry name" value="AB_hydrolase_fold"/>
</dbReference>
<dbReference type="InterPro" id="IPR030918">
    <property type="entry name" value="PT_fungal_PKS"/>
</dbReference>
<dbReference type="Gene3D" id="3.40.47.10">
    <property type="match status" value="1"/>
</dbReference>
<dbReference type="SMART" id="SM00825">
    <property type="entry name" value="PKS_KS"/>
    <property type="match status" value="1"/>
</dbReference>
<keyword evidence="2" id="KW-0597">Phosphoprotein</keyword>
<evidence type="ECO:0008006" key="12">
    <source>
        <dbReference type="Google" id="ProtNLM"/>
    </source>
</evidence>
<feature type="domain" description="Carrier" evidence="7">
    <location>
        <begin position="1717"/>
        <end position="1792"/>
    </location>
</feature>
<feature type="region of interest" description="C-terminal hotdog fold" evidence="5">
    <location>
        <begin position="1520"/>
        <end position="1672"/>
    </location>
</feature>
<dbReference type="Gene3D" id="3.30.70.3290">
    <property type="match status" value="1"/>
</dbReference>
<dbReference type="Pfam" id="PF16073">
    <property type="entry name" value="SAT"/>
    <property type="match status" value="1"/>
</dbReference>
<dbReference type="InterPro" id="IPR018201">
    <property type="entry name" value="Ketoacyl_synth_AS"/>
</dbReference>
<dbReference type="Gene3D" id="3.40.366.10">
    <property type="entry name" value="Malonyl-Coenzyme A Acyl Carrier Protein, domain 2"/>
    <property type="match status" value="3"/>
</dbReference>
<dbReference type="PROSITE" id="PS00012">
    <property type="entry name" value="PHOSPHOPANTETHEINE"/>
    <property type="match status" value="1"/>
</dbReference>
<feature type="domain" description="Carrier" evidence="7">
    <location>
        <begin position="1913"/>
        <end position="1987"/>
    </location>
</feature>
<dbReference type="InterPro" id="IPR001227">
    <property type="entry name" value="Ac_transferase_dom_sf"/>
</dbReference>
<dbReference type="InterPro" id="IPR049551">
    <property type="entry name" value="PKS_DH_C"/>
</dbReference>
<dbReference type="Gene3D" id="3.10.129.110">
    <property type="entry name" value="Polyketide synthase dehydratase"/>
    <property type="match status" value="1"/>
</dbReference>
<evidence type="ECO:0000259" key="9">
    <source>
        <dbReference type="PROSITE" id="PS52019"/>
    </source>
</evidence>
<feature type="domain" description="Ketosynthase family 3 (KS3)" evidence="8">
    <location>
        <begin position="446"/>
        <end position="874"/>
    </location>
</feature>
<name>A0A067PHQ1_9AGAM</name>
<evidence type="ECO:0000313" key="10">
    <source>
        <dbReference type="EMBL" id="KDQ50552.1"/>
    </source>
</evidence>
<dbReference type="OrthoDB" id="329835at2759"/>
<keyword evidence="4" id="KW-0843">Virulence</keyword>
<evidence type="ECO:0000256" key="2">
    <source>
        <dbReference type="ARBA" id="ARBA00022553"/>
    </source>
</evidence>
<evidence type="ECO:0000259" key="8">
    <source>
        <dbReference type="PROSITE" id="PS52004"/>
    </source>
</evidence>
<dbReference type="CDD" id="cd00833">
    <property type="entry name" value="PKS"/>
    <property type="match status" value="1"/>
</dbReference>
<evidence type="ECO:0000256" key="4">
    <source>
        <dbReference type="ARBA" id="ARBA00023026"/>
    </source>
</evidence>